<proteinExistence type="predicted"/>
<dbReference type="AlphaFoldDB" id="A0A9D4QQ38"/>
<reference evidence="1" key="1">
    <citation type="journal article" date="2019" name="bioRxiv">
        <title>The Genome of the Zebra Mussel, Dreissena polymorpha: A Resource for Invasive Species Research.</title>
        <authorList>
            <person name="McCartney M.A."/>
            <person name="Auch B."/>
            <person name="Kono T."/>
            <person name="Mallez S."/>
            <person name="Zhang Y."/>
            <person name="Obille A."/>
            <person name="Becker A."/>
            <person name="Abrahante J.E."/>
            <person name="Garbe J."/>
            <person name="Badalamenti J.P."/>
            <person name="Herman A."/>
            <person name="Mangelson H."/>
            <person name="Liachko I."/>
            <person name="Sullivan S."/>
            <person name="Sone E.D."/>
            <person name="Koren S."/>
            <person name="Silverstein K.A.T."/>
            <person name="Beckman K.B."/>
            <person name="Gohl D.M."/>
        </authorList>
    </citation>
    <scope>NUCLEOTIDE SEQUENCE</scope>
    <source>
        <strain evidence="1">Duluth1</strain>
        <tissue evidence="1">Whole animal</tissue>
    </source>
</reference>
<comment type="caution">
    <text evidence="1">The sequence shown here is derived from an EMBL/GenBank/DDBJ whole genome shotgun (WGS) entry which is preliminary data.</text>
</comment>
<name>A0A9D4QQ38_DREPO</name>
<accession>A0A9D4QQ38</accession>
<evidence type="ECO:0000313" key="2">
    <source>
        <dbReference type="Proteomes" id="UP000828390"/>
    </source>
</evidence>
<sequence>MTNDLVDIPITKYIPLGSGRTRANHYIKYMPLSTSTSFYRHSFSPSIIITWNNLPASIAESPDLVSFKRGPATTRF</sequence>
<dbReference type="Proteomes" id="UP000828390">
    <property type="component" value="Unassembled WGS sequence"/>
</dbReference>
<organism evidence="1 2">
    <name type="scientific">Dreissena polymorpha</name>
    <name type="common">Zebra mussel</name>
    <name type="synonym">Mytilus polymorpha</name>
    <dbReference type="NCBI Taxonomy" id="45954"/>
    <lineage>
        <taxon>Eukaryota</taxon>
        <taxon>Metazoa</taxon>
        <taxon>Spiralia</taxon>
        <taxon>Lophotrochozoa</taxon>
        <taxon>Mollusca</taxon>
        <taxon>Bivalvia</taxon>
        <taxon>Autobranchia</taxon>
        <taxon>Heteroconchia</taxon>
        <taxon>Euheterodonta</taxon>
        <taxon>Imparidentia</taxon>
        <taxon>Neoheterodontei</taxon>
        <taxon>Myida</taxon>
        <taxon>Dreissenoidea</taxon>
        <taxon>Dreissenidae</taxon>
        <taxon>Dreissena</taxon>
    </lineage>
</organism>
<reference evidence="1" key="2">
    <citation type="submission" date="2020-11" db="EMBL/GenBank/DDBJ databases">
        <authorList>
            <person name="McCartney M.A."/>
            <person name="Auch B."/>
            <person name="Kono T."/>
            <person name="Mallez S."/>
            <person name="Becker A."/>
            <person name="Gohl D.M."/>
            <person name="Silverstein K.A.T."/>
            <person name="Koren S."/>
            <person name="Bechman K.B."/>
            <person name="Herman A."/>
            <person name="Abrahante J.E."/>
            <person name="Garbe J."/>
        </authorList>
    </citation>
    <scope>NUCLEOTIDE SEQUENCE</scope>
    <source>
        <strain evidence="1">Duluth1</strain>
        <tissue evidence="1">Whole animal</tissue>
    </source>
</reference>
<dbReference type="EMBL" id="JAIWYP010000004">
    <property type="protein sequence ID" value="KAH3839113.1"/>
    <property type="molecule type" value="Genomic_DNA"/>
</dbReference>
<evidence type="ECO:0000313" key="1">
    <source>
        <dbReference type="EMBL" id="KAH3839113.1"/>
    </source>
</evidence>
<keyword evidence="2" id="KW-1185">Reference proteome</keyword>
<protein>
    <submittedName>
        <fullName evidence="1">Uncharacterized protein</fullName>
    </submittedName>
</protein>
<gene>
    <name evidence="1" type="ORF">DPMN_112536</name>
</gene>